<dbReference type="EMBL" id="MPKA01000044">
    <property type="protein sequence ID" value="OLU47638.1"/>
    <property type="molecule type" value="Genomic_DNA"/>
</dbReference>
<dbReference type="Proteomes" id="UP000186705">
    <property type="component" value="Unassembled WGS sequence"/>
</dbReference>
<organism evidence="1 2">
    <name type="scientific">Dubosiella newyorkensis</name>
    <dbReference type="NCBI Taxonomy" id="1862672"/>
    <lineage>
        <taxon>Bacteria</taxon>
        <taxon>Bacillati</taxon>
        <taxon>Bacillota</taxon>
        <taxon>Erysipelotrichia</taxon>
        <taxon>Erysipelotrichales</taxon>
        <taxon>Erysipelotrichaceae</taxon>
        <taxon>Dubosiella</taxon>
    </lineage>
</organism>
<protein>
    <submittedName>
        <fullName evidence="1">Uncharacterized protein</fullName>
    </submittedName>
</protein>
<proteinExistence type="predicted"/>
<name>A0A1U7NPT5_9FIRM</name>
<accession>A0A1U7NPT5</accession>
<evidence type="ECO:0000313" key="2">
    <source>
        <dbReference type="Proteomes" id="UP000186705"/>
    </source>
</evidence>
<reference evidence="1 2" key="1">
    <citation type="submission" date="2016-11" db="EMBL/GenBank/DDBJ databases">
        <title>Description of two novel members of the family Erysipelotrichaceae: Ileibacterium lipovorans gen. nov., sp. nov. and Dubosiella newyorkensis, gen. nov., sp. nov.</title>
        <authorList>
            <person name="Cox L.M."/>
            <person name="Sohn J."/>
            <person name="Tyrrell K.L."/>
            <person name="Citron D.M."/>
            <person name="Lawson P.A."/>
            <person name="Patel N.B."/>
            <person name="Iizumi T."/>
            <person name="Perez-Perez G.I."/>
            <person name="Goldstein E.J."/>
            <person name="Blaser M.J."/>
        </authorList>
    </citation>
    <scope>NUCLEOTIDE SEQUENCE [LARGE SCALE GENOMIC DNA]</scope>
    <source>
        <strain evidence="1 2">NYU-BL-A4</strain>
    </source>
</reference>
<comment type="caution">
    <text evidence="1">The sequence shown here is derived from an EMBL/GenBank/DDBJ whole genome shotgun (WGS) entry which is preliminary data.</text>
</comment>
<keyword evidence="2" id="KW-1185">Reference proteome</keyword>
<dbReference type="AlphaFoldDB" id="A0A1U7NPT5"/>
<evidence type="ECO:0000313" key="1">
    <source>
        <dbReference type="EMBL" id="OLU47638.1"/>
    </source>
</evidence>
<dbReference type="RefSeq" id="WP_076340610.1">
    <property type="nucleotide sequence ID" value="NZ_CAJTMI010000001.1"/>
</dbReference>
<gene>
    <name evidence="1" type="ORF">BO225_01990</name>
</gene>
<sequence>MIDNLYEKFKEKYPKITQNARMLRPVLLLIAKEDGKVSICPKDTDQFLALLFAASISGLTICVDAEGPIIEEGNEDVEIPLLVDLDRPLLEIEQQTYRQKELLEMPLEKLKALFK</sequence>
<dbReference type="GeneID" id="78274717"/>